<reference evidence="1" key="1">
    <citation type="submission" date="2022-05" db="EMBL/GenBank/DDBJ databases">
        <authorList>
            <person name="Park J.-S."/>
        </authorList>
    </citation>
    <scope>NUCLEOTIDE SEQUENCE</scope>
    <source>
        <strain evidence="1">2012CJ41-6</strain>
    </source>
</reference>
<keyword evidence="2" id="KW-1185">Reference proteome</keyword>
<protein>
    <submittedName>
        <fullName evidence="1">YfjI family protein</fullName>
    </submittedName>
</protein>
<evidence type="ECO:0000313" key="2">
    <source>
        <dbReference type="Proteomes" id="UP001203880"/>
    </source>
</evidence>
<name>A0ABT0Q881_9RHOB</name>
<dbReference type="Pfam" id="PF13148">
    <property type="entry name" value="DUF3987"/>
    <property type="match status" value="1"/>
</dbReference>
<dbReference type="InterPro" id="IPR025048">
    <property type="entry name" value="DUF3987"/>
</dbReference>
<evidence type="ECO:0000313" key="1">
    <source>
        <dbReference type="EMBL" id="MCL6286023.1"/>
    </source>
</evidence>
<organism evidence="1 2">
    <name type="scientific">Ruegeria spongiae</name>
    <dbReference type="NCBI Taxonomy" id="2942209"/>
    <lineage>
        <taxon>Bacteria</taxon>
        <taxon>Pseudomonadati</taxon>
        <taxon>Pseudomonadota</taxon>
        <taxon>Alphaproteobacteria</taxon>
        <taxon>Rhodobacterales</taxon>
        <taxon>Roseobacteraceae</taxon>
        <taxon>Ruegeria</taxon>
    </lineage>
</organism>
<dbReference type="RefSeq" id="WP_249713372.1">
    <property type="nucleotide sequence ID" value="NZ_JAMFMB010000048.1"/>
</dbReference>
<gene>
    <name evidence="1" type="ORF">M3P21_21130</name>
</gene>
<comment type="caution">
    <text evidence="1">The sequence shown here is derived from an EMBL/GenBank/DDBJ whole genome shotgun (WGS) entry which is preliminary data.</text>
</comment>
<dbReference type="Proteomes" id="UP001203880">
    <property type="component" value="Unassembled WGS sequence"/>
</dbReference>
<accession>A0ABT0Q881</accession>
<proteinExistence type="predicted"/>
<sequence length="495" mass="53108">MTMIQPKPFIEEGPQPLLREIPPGDPYPVDALGPLRAAVLAVQDKTQAPVALAAQSALSVASLAVQAFADVETLGGTAPASLFCLTVARSGERKSGCDKLVLVALRQYEHDKTLEFQIDFARYEAAKKLWDARQANLIKAAAGSGGNAIKAQADLEAMTPPPKPPVEPSRTSPDPTFEGLVKSFFTGFPAKGLFTDEGGSFFGGHAMNSENKLKTCSGLSSFWDGSPINRTRAGDGVGTLWGRRLAAHMMATPVAVRPLLADPIANGQGFLARFLITEPQSEIGYRLRDGYDPKSDLALNQFGARLTSIISTEPPLKEGTQNQLELEPLAVNGEARKLLWDYYCATEQAQRPGGDLSHVTAHASKSAEQAARIAAVMTLWGSLDAREVSAEAMSNGIALAQYYLSEASRLADAAVISEKTEQAEALRLWLQSSWTEPEILPGDVAQLGPNGLRETAKAKEAMSTLAQYGHLVQLPEGTEVRGRSRKLAFRVVRGS</sequence>
<dbReference type="EMBL" id="JAMFMB010000048">
    <property type="protein sequence ID" value="MCL6286023.1"/>
    <property type="molecule type" value="Genomic_DNA"/>
</dbReference>